<gene>
    <name evidence="2" type="ORF">QBC38DRAFT_544781</name>
</gene>
<reference evidence="2" key="1">
    <citation type="journal article" date="2023" name="Mol. Phylogenet. Evol.">
        <title>Genome-scale phylogeny and comparative genomics of the fungal order Sordariales.</title>
        <authorList>
            <person name="Hensen N."/>
            <person name="Bonometti L."/>
            <person name="Westerberg I."/>
            <person name="Brannstrom I.O."/>
            <person name="Guillou S."/>
            <person name="Cros-Aarteil S."/>
            <person name="Calhoun S."/>
            <person name="Haridas S."/>
            <person name="Kuo A."/>
            <person name="Mondo S."/>
            <person name="Pangilinan J."/>
            <person name="Riley R."/>
            <person name="LaButti K."/>
            <person name="Andreopoulos B."/>
            <person name="Lipzen A."/>
            <person name="Chen C."/>
            <person name="Yan M."/>
            <person name="Daum C."/>
            <person name="Ng V."/>
            <person name="Clum A."/>
            <person name="Steindorff A."/>
            <person name="Ohm R.A."/>
            <person name="Martin F."/>
            <person name="Silar P."/>
            <person name="Natvig D.O."/>
            <person name="Lalanne C."/>
            <person name="Gautier V."/>
            <person name="Ament-Velasquez S.L."/>
            <person name="Kruys A."/>
            <person name="Hutchinson M.I."/>
            <person name="Powell A.J."/>
            <person name="Barry K."/>
            <person name="Miller A.N."/>
            <person name="Grigoriev I.V."/>
            <person name="Debuchy R."/>
            <person name="Gladieux P."/>
            <person name="Hiltunen Thoren M."/>
            <person name="Johannesson H."/>
        </authorList>
    </citation>
    <scope>NUCLEOTIDE SEQUENCE</scope>
    <source>
        <strain evidence="2">CBS 990.96</strain>
    </source>
</reference>
<keyword evidence="1" id="KW-0175">Coiled coil</keyword>
<name>A0AAN7BQQ2_9PEZI</name>
<proteinExistence type="predicted"/>
<dbReference type="EMBL" id="MU865327">
    <property type="protein sequence ID" value="KAK4227740.1"/>
    <property type="molecule type" value="Genomic_DNA"/>
</dbReference>
<evidence type="ECO:0000313" key="2">
    <source>
        <dbReference type="EMBL" id="KAK4227740.1"/>
    </source>
</evidence>
<evidence type="ECO:0000256" key="1">
    <source>
        <dbReference type="SAM" id="Coils"/>
    </source>
</evidence>
<feature type="coiled-coil region" evidence="1">
    <location>
        <begin position="1"/>
        <end position="28"/>
    </location>
</feature>
<dbReference type="Proteomes" id="UP001301958">
    <property type="component" value="Unassembled WGS sequence"/>
</dbReference>
<sequence length="592" mass="66340">MGSLAVKMEDLQLDIKETNRKIDELRRPALDLQTGSQRWLATVAEADKIMSTNEPTPQLRNGLGSVTDKDEHGHTILHPIVWLVLLLVPVYSHVAEEIGALLQFVEMSGVDRDAIPWTNRIPSCERCNFQFYQWGRLGCFRLRPQVTAAEKARDVLALFMADLGQTPVPFRNFLSGMSSGEFEDQQTQIDDTPYSMELGTRARRSIRDALIAKSLESKILCFQGSLARIVVTRNLSRLRQALADQDWESQTFGHRNLSVLDLAVGWPEGLRAFSGAWRKDVISAIGLAVLESDRSSLEILCEPSMFPNPIKAPDSATNTEIPKFTGLLLVNGETRDILIDLLKRQRLDLARLARKYLSTDELTNLELSGSGLLDTKALSVYNFLEERSIPVDSNLHPGFESSIYHAVVSRSPVLTVLNGKDSLLLLEGLHALFVAGFWEMDAQDGDGHTPLERLVSQGEIYRTILVAPFIWFLKTGASPVFRDQGPRQPLLLGLASVLSRTEWDSECTCQALKLVQYTAGRCQPCESDDCVCYCSEDGCLPVHFLVWDWPFPIVIDEDERDRVWDDDAELASQLELLVEAYRGSLDLAEFSQ</sequence>
<comment type="caution">
    <text evidence="2">The sequence shown here is derived from an EMBL/GenBank/DDBJ whole genome shotgun (WGS) entry which is preliminary data.</text>
</comment>
<organism evidence="2 3">
    <name type="scientific">Podospora fimiseda</name>
    <dbReference type="NCBI Taxonomy" id="252190"/>
    <lineage>
        <taxon>Eukaryota</taxon>
        <taxon>Fungi</taxon>
        <taxon>Dikarya</taxon>
        <taxon>Ascomycota</taxon>
        <taxon>Pezizomycotina</taxon>
        <taxon>Sordariomycetes</taxon>
        <taxon>Sordariomycetidae</taxon>
        <taxon>Sordariales</taxon>
        <taxon>Podosporaceae</taxon>
        <taxon>Podospora</taxon>
    </lineage>
</organism>
<evidence type="ECO:0000313" key="3">
    <source>
        <dbReference type="Proteomes" id="UP001301958"/>
    </source>
</evidence>
<dbReference type="AlphaFoldDB" id="A0AAN7BQQ2"/>
<protein>
    <submittedName>
        <fullName evidence="2">Uncharacterized protein</fullName>
    </submittedName>
</protein>
<accession>A0AAN7BQQ2</accession>
<keyword evidence="3" id="KW-1185">Reference proteome</keyword>
<reference evidence="2" key="2">
    <citation type="submission" date="2023-05" db="EMBL/GenBank/DDBJ databases">
        <authorList>
            <consortium name="Lawrence Berkeley National Laboratory"/>
            <person name="Steindorff A."/>
            <person name="Hensen N."/>
            <person name="Bonometti L."/>
            <person name="Westerberg I."/>
            <person name="Brannstrom I.O."/>
            <person name="Guillou S."/>
            <person name="Cros-Aarteil S."/>
            <person name="Calhoun S."/>
            <person name="Haridas S."/>
            <person name="Kuo A."/>
            <person name="Mondo S."/>
            <person name="Pangilinan J."/>
            <person name="Riley R."/>
            <person name="Labutti K."/>
            <person name="Andreopoulos B."/>
            <person name="Lipzen A."/>
            <person name="Chen C."/>
            <person name="Yanf M."/>
            <person name="Daum C."/>
            <person name="Ng V."/>
            <person name="Clum A."/>
            <person name="Ohm R."/>
            <person name="Martin F."/>
            <person name="Silar P."/>
            <person name="Natvig D."/>
            <person name="Lalanne C."/>
            <person name="Gautier V."/>
            <person name="Ament-Velasquez S.L."/>
            <person name="Kruys A."/>
            <person name="Hutchinson M.I."/>
            <person name="Powell A.J."/>
            <person name="Barry K."/>
            <person name="Miller A.N."/>
            <person name="Grigoriev I.V."/>
            <person name="Debuchy R."/>
            <person name="Gladieux P."/>
            <person name="Thoren M.H."/>
            <person name="Johannesson H."/>
        </authorList>
    </citation>
    <scope>NUCLEOTIDE SEQUENCE</scope>
    <source>
        <strain evidence="2">CBS 990.96</strain>
    </source>
</reference>